<keyword evidence="2" id="KW-0732">Signal</keyword>
<dbReference type="RefSeq" id="WP_344360234.1">
    <property type="nucleotide sequence ID" value="NZ_BAAASR010000015.1"/>
</dbReference>
<feature type="compositionally biased region" description="Basic and acidic residues" evidence="1">
    <location>
        <begin position="71"/>
        <end position="83"/>
    </location>
</feature>
<evidence type="ECO:0000313" key="3">
    <source>
        <dbReference type="EMBL" id="GAA2492422.1"/>
    </source>
</evidence>
<dbReference type="PROSITE" id="PS51257">
    <property type="entry name" value="PROKAR_LIPOPROTEIN"/>
    <property type="match status" value="1"/>
</dbReference>
<gene>
    <name evidence="3" type="ORF">GCM10010393_25340</name>
</gene>
<dbReference type="EMBL" id="BAAASR010000015">
    <property type="protein sequence ID" value="GAA2492422.1"/>
    <property type="molecule type" value="Genomic_DNA"/>
</dbReference>
<comment type="caution">
    <text evidence="3">The sequence shown here is derived from an EMBL/GenBank/DDBJ whole genome shotgun (WGS) entry which is preliminary data.</text>
</comment>
<name>A0ABN3LY00_9ACTN</name>
<accession>A0ABN3LY00</accession>
<evidence type="ECO:0000256" key="2">
    <source>
        <dbReference type="SAM" id="SignalP"/>
    </source>
</evidence>
<feature type="compositionally biased region" description="Basic residues" evidence="1">
    <location>
        <begin position="129"/>
        <end position="145"/>
    </location>
</feature>
<keyword evidence="4" id="KW-1185">Reference proteome</keyword>
<protein>
    <recommendedName>
        <fullName evidence="5">Lipoprotein</fullName>
    </recommendedName>
</protein>
<sequence length="175" mass="18770">MRLRRIAPPVLAALLVLSGCTTVAGVPSAPRPGPVPAGGRLPSPVAEFTTPHPAPAREELAGTGRAPGAPPRKEAGHKARDTQAGHGRQPLRRAERRPQTAAEGQRPAPPRQRRSSARHERPVEAPRAKAPRKTRTKPAPRRPLPHRPVSMRDLCRASHGVADPSIVSLCHRTYG</sequence>
<evidence type="ECO:0000256" key="1">
    <source>
        <dbReference type="SAM" id="MobiDB-lite"/>
    </source>
</evidence>
<reference evidence="3 4" key="1">
    <citation type="journal article" date="2019" name="Int. J. Syst. Evol. Microbiol.">
        <title>The Global Catalogue of Microorganisms (GCM) 10K type strain sequencing project: providing services to taxonomists for standard genome sequencing and annotation.</title>
        <authorList>
            <consortium name="The Broad Institute Genomics Platform"/>
            <consortium name="The Broad Institute Genome Sequencing Center for Infectious Disease"/>
            <person name="Wu L."/>
            <person name="Ma J."/>
        </authorList>
    </citation>
    <scope>NUCLEOTIDE SEQUENCE [LARGE SCALE GENOMIC DNA]</scope>
    <source>
        <strain evidence="3 4">JCM 5062</strain>
    </source>
</reference>
<feature type="signal peptide" evidence="2">
    <location>
        <begin position="1"/>
        <end position="24"/>
    </location>
</feature>
<evidence type="ECO:0008006" key="5">
    <source>
        <dbReference type="Google" id="ProtNLM"/>
    </source>
</evidence>
<feature type="chain" id="PRO_5045826951" description="Lipoprotein" evidence="2">
    <location>
        <begin position="25"/>
        <end position="175"/>
    </location>
</feature>
<dbReference type="Proteomes" id="UP001499942">
    <property type="component" value="Unassembled WGS sequence"/>
</dbReference>
<feature type="region of interest" description="Disordered" evidence="1">
    <location>
        <begin position="27"/>
        <end position="150"/>
    </location>
</feature>
<organism evidence="3 4">
    <name type="scientific">Streptomyces gobitricini</name>
    <dbReference type="NCBI Taxonomy" id="68211"/>
    <lineage>
        <taxon>Bacteria</taxon>
        <taxon>Bacillati</taxon>
        <taxon>Actinomycetota</taxon>
        <taxon>Actinomycetes</taxon>
        <taxon>Kitasatosporales</taxon>
        <taxon>Streptomycetaceae</taxon>
        <taxon>Streptomyces</taxon>
    </lineage>
</organism>
<feature type="compositionally biased region" description="Basic and acidic residues" evidence="1">
    <location>
        <begin position="117"/>
        <end position="127"/>
    </location>
</feature>
<proteinExistence type="predicted"/>
<evidence type="ECO:0000313" key="4">
    <source>
        <dbReference type="Proteomes" id="UP001499942"/>
    </source>
</evidence>